<evidence type="ECO:0000256" key="1">
    <source>
        <dbReference type="ARBA" id="ARBA00006336"/>
    </source>
</evidence>
<dbReference type="PANTHER" id="PTHR14119">
    <property type="entry name" value="HYDROLASE"/>
    <property type="match status" value="1"/>
</dbReference>
<dbReference type="Pfam" id="PF00857">
    <property type="entry name" value="Isochorismatase"/>
    <property type="match status" value="1"/>
</dbReference>
<dbReference type="InterPro" id="IPR000868">
    <property type="entry name" value="Isochorismatase-like_dom"/>
</dbReference>
<dbReference type="eggNOG" id="KOG4044">
    <property type="taxonomic scope" value="Eukaryota"/>
</dbReference>
<sequence length="202" mass="21323">MRLGRLTPERTLFLICDVQERFRPAIHKFPAVVSGSLRLLATARELSIPAIVTEQYPKGLGRTVAELDTACLAETGGGVFEKTTFSMLADAAVSGAITGAGRTSLVIAGLEAHVCVLQSVLDLVGALPDVEVHLCVDAVSSGSPTDRLTGLRRAERAGAFLTTTEAVMMELIRSKEHPSFKAISALIKASKLPASEALEPVA</sequence>
<evidence type="ECO:0000313" key="3">
    <source>
        <dbReference type="EnsemblProtists" id="EOD30959"/>
    </source>
</evidence>
<accession>A0A0D3K5C4</accession>
<proteinExistence type="inferred from homology"/>
<dbReference type="SUPFAM" id="SSF52499">
    <property type="entry name" value="Isochorismatase-like hydrolases"/>
    <property type="match status" value="1"/>
</dbReference>
<dbReference type="Gene3D" id="3.40.50.850">
    <property type="entry name" value="Isochorismatase-like"/>
    <property type="match status" value="1"/>
</dbReference>
<reference evidence="3" key="2">
    <citation type="submission" date="2024-10" db="UniProtKB">
        <authorList>
            <consortium name="EnsemblProtists"/>
        </authorList>
    </citation>
    <scope>IDENTIFICATION</scope>
</reference>
<dbReference type="PANTHER" id="PTHR14119:SF3">
    <property type="entry name" value="ISOCHORISMATASE DOMAIN-CONTAINING PROTEIN 2"/>
    <property type="match status" value="1"/>
</dbReference>
<dbReference type="OMA" id="HVCVFQT"/>
<protein>
    <recommendedName>
        <fullName evidence="2">Isochorismatase-like domain-containing protein</fullName>
    </recommendedName>
</protein>
<dbReference type="PaxDb" id="2903-EOD30959"/>
<dbReference type="InterPro" id="IPR036380">
    <property type="entry name" value="Isochorismatase-like_sf"/>
</dbReference>
<comment type="similarity">
    <text evidence="1">Belongs to the isochorismatase family.</text>
</comment>
<dbReference type="InterPro" id="IPR050993">
    <property type="entry name" value="Isochorismatase_domain"/>
</dbReference>
<dbReference type="KEGG" id="ehx:EMIHUDRAFT_63671"/>
<reference evidence="4" key="1">
    <citation type="journal article" date="2013" name="Nature">
        <title>Pan genome of the phytoplankton Emiliania underpins its global distribution.</title>
        <authorList>
            <person name="Read B.A."/>
            <person name="Kegel J."/>
            <person name="Klute M.J."/>
            <person name="Kuo A."/>
            <person name="Lefebvre S.C."/>
            <person name="Maumus F."/>
            <person name="Mayer C."/>
            <person name="Miller J."/>
            <person name="Monier A."/>
            <person name="Salamov A."/>
            <person name="Young J."/>
            <person name="Aguilar M."/>
            <person name="Claverie J.M."/>
            <person name="Frickenhaus S."/>
            <person name="Gonzalez K."/>
            <person name="Herman E.K."/>
            <person name="Lin Y.C."/>
            <person name="Napier J."/>
            <person name="Ogata H."/>
            <person name="Sarno A.F."/>
            <person name="Shmutz J."/>
            <person name="Schroeder D."/>
            <person name="de Vargas C."/>
            <person name="Verret F."/>
            <person name="von Dassow P."/>
            <person name="Valentin K."/>
            <person name="Van de Peer Y."/>
            <person name="Wheeler G."/>
            <person name="Dacks J.B."/>
            <person name="Delwiche C.F."/>
            <person name="Dyhrman S.T."/>
            <person name="Glockner G."/>
            <person name="John U."/>
            <person name="Richards T."/>
            <person name="Worden A.Z."/>
            <person name="Zhang X."/>
            <person name="Grigoriev I.V."/>
            <person name="Allen A.E."/>
            <person name="Bidle K."/>
            <person name="Borodovsky M."/>
            <person name="Bowler C."/>
            <person name="Brownlee C."/>
            <person name="Cock J.M."/>
            <person name="Elias M."/>
            <person name="Gladyshev V.N."/>
            <person name="Groth M."/>
            <person name="Guda C."/>
            <person name="Hadaegh A."/>
            <person name="Iglesias-Rodriguez M.D."/>
            <person name="Jenkins J."/>
            <person name="Jones B.M."/>
            <person name="Lawson T."/>
            <person name="Leese F."/>
            <person name="Lindquist E."/>
            <person name="Lobanov A."/>
            <person name="Lomsadze A."/>
            <person name="Malik S.B."/>
            <person name="Marsh M.E."/>
            <person name="Mackinder L."/>
            <person name="Mock T."/>
            <person name="Mueller-Roeber B."/>
            <person name="Pagarete A."/>
            <person name="Parker M."/>
            <person name="Probert I."/>
            <person name="Quesneville H."/>
            <person name="Raines C."/>
            <person name="Rensing S.A."/>
            <person name="Riano-Pachon D.M."/>
            <person name="Richier S."/>
            <person name="Rokitta S."/>
            <person name="Shiraiwa Y."/>
            <person name="Soanes D.M."/>
            <person name="van der Giezen M."/>
            <person name="Wahlund T.M."/>
            <person name="Williams B."/>
            <person name="Wilson W."/>
            <person name="Wolfe G."/>
            <person name="Wurch L.L."/>
        </authorList>
    </citation>
    <scope>NUCLEOTIDE SEQUENCE</scope>
</reference>
<keyword evidence="4" id="KW-1185">Reference proteome</keyword>
<evidence type="ECO:0000313" key="4">
    <source>
        <dbReference type="Proteomes" id="UP000013827"/>
    </source>
</evidence>
<dbReference type="EnsemblProtists" id="EOD30959">
    <property type="protein sequence ID" value="EOD30959"/>
    <property type="gene ID" value="EMIHUDRAFT_63671"/>
</dbReference>
<feature type="domain" description="Isochorismatase-like" evidence="2">
    <location>
        <begin position="11"/>
        <end position="165"/>
    </location>
</feature>
<name>A0A0D3K5C4_EMIH1</name>
<dbReference type="STRING" id="2903.R1FCI4"/>
<dbReference type="Proteomes" id="UP000013827">
    <property type="component" value="Unassembled WGS sequence"/>
</dbReference>
<dbReference type="GeneID" id="17276232"/>
<dbReference type="RefSeq" id="XP_005783388.1">
    <property type="nucleotide sequence ID" value="XM_005783331.1"/>
</dbReference>
<organism evidence="3 4">
    <name type="scientific">Emiliania huxleyi (strain CCMP1516)</name>
    <dbReference type="NCBI Taxonomy" id="280463"/>
    <lineage>
        <taxon>Eukaryota</taxon>
        <taxon>Haptista</taxon>
        <taxon>Haptophyta</taxon>
        <taxon>Prymnesiophyceae</taxon>
        <taxon>Isochrysidales</taxon>
        <taxon>Noelaerhabdaceae</taxon>
        <taxon>Emiliania</taxon>
    </lineage>
</organism>
<dbReference type="HOGENOM" id="CLU_066901_0_1_1"/>
<dbReference type="AlphaFoldDB" id="A0A0D3K5C4"/>
<evidence type="ECO:0000259" key="2">
    <source>
        <dbReference type="Pfam" id="PF00857"/>
    </source>
</evidence>